<feature type="transmembrane region" description="Helical" evidence="1">
    <location>
        <begin position="228"/>
        <end position="250"/>
    </location>
</feature>
<dbReference type="AlphaFoldDB" id="A0A512BDM6"/>
<feature type="transmembrane region" description="Helical" evidence="1">
    <location>
        <begin position="98"/>
        <end position="117"/>
    </location>
</feature>
<keyword evidence="1" id="KW-0812">Transmembrane</keyword>
<dbReference type="InterPro" id="IPR005804">
    <property type="entry name" value="FA_desaturase_dom"/>
</dbReference>
<feature type="transmembrane region" description="Helical" evidence="1">
    <location>
        <begin position="38"/>
        <end position="58"/>
    </location>
</feature>
<keyword evidence="4" id="KW-1185">Reference proteome</keyword>
<organism evidence="3 4">
    <name type="scientific">Segetibacter aerophilus</name>
    <dbReference type="NCBI Taxonomy" id="670293"/>
    <lineage>
        <taxon>Bacteria</taxon>
        <taxon>Pseudomonadati</taxon>
        <taxon>Bacteroidota</taxon>
        <taxon>Chitinophagia</taxon>
        <taxon>Chitinophagales</taxon>
        <taxon>Chitinophagaceae</taxon>
        <taxon>Segetibacter</taxon>
    </lineage>
</organism>
<evidence type="ECO:0000259" key="2">
    <source>
        <dbReference type="Pfam" id="PF00487"/>
    </source>
</evidence>
<feature type="transmembrane region" description="Helical" evidence="1">
    <location>
        <begin position="64"/>
        <end position="86"/>
    </location>
</feature>
<dbReference type="OrthoDB" id="104711at2"/>
<dbReference type="GO" id="GO:0016020">
    <property type="term" value="C:membrane"/>
    <property type="evidence" value="ECO:0007669"/>
    <property type="project" value="TreeGrafter"/>
</dbReference>
<dbReference type="Pfam" id="PF00487">
    <property type="entry name" value="FA_desaturase"/>
    <property type="match status" value="1"/>
</dbReference>
<sequence length="356" mass="41051">MATPKFATQKQSFHGELKRRINEYFTERNISTTGNYKLYTKAVILLVSFSITYIHLVFFTPSTVLALLEAALLGGLMSAIGFNIMHDGGHGSFSDSPFINKCAAITLGILGGSPFMWNVKHNIIHHAFTNIDGVDDDIDARPFLRMTSTQKKYKIHNFQHWYFWAPYCLLHFYWSFVSDYRKYFTKKIQNMPLKKMDTADHISFWVFKAIYYSLFIVIPIITIGFTSWLIGFIFFTAVTGFILSIVFQLAHTVEHTHFPVPDVVTNKIEDEWAIHQLKTTANFATRSKLVSWYVGGLNFQIEHHLFPKISHIHYPQISKIIKQACEEYGVQYVEYKKMSHAVVSHVAYLKQMATAS</sequence>
<gene>
    <name evidence="3" type="ORF">SAE01_25550</name>
</gene>
<reference evidence="3 4" key="1">
    <citation type="submission" date="2019-07" db="EMBL/GenBank/DDBJ databases">
        <title>Whole genome shotgun sequence of Segetibacter aerophilus NBRC 106135.</title>
        <authorList>
            <person name="Hosoyama A."/>
            <person name="Uohara A."/>
            <person name="Ohji S."/>
            <person name="Ichikawa N."/>
        </authorList>
    </citation>
    <scope>NUCLEOTIDE SEQUENCE [LARGE SCALE GENOMIC DNA]</scope>
    <source>
        <strain evidence="3 4">NBRC 106135</strain>
    </source>
</reference>
<dbReference type="GO" id="GO:0008610">
    <property type="term" value="P:lipid biosynthetic process"/>
    <property type="evidence" value="ECO:0007669"/>
    <property type="project" value="UniProtKB-ARBA"/>
</dbReference>
<evidence type="ECO:0000313" key="4">
    <source>
        <dbReference type="Proteomes" id="UP000321513"/>
    </source>
</evidence>
<dbReference type="EMBL" id="BJYT01000009">
    <property type="protein sequence ID" value="GEO10059.1"/>
    <property type="molecule type" value="Genomic_DNA"/>
</dbReference>
<dbReference type="RefSeq" id="WP_147204178.1">
    <property type="nucleotide sequence ID" value="NZ_BJYT01000009.1"/>
</dbReference>
<accession>A0A512BDM6</accession>
<feature type="transmembrane region" description="Helical" evidence="1">
    <location>
        <begin position="161"/>
        <end position="181"/>
    </location>
</feature>
<feature type="domain" description="Fatty acid desaturase" evidence="2">
    <location>
        <begin position="65"/>
        <end position="335"/>
    </location>
</feature>
<feature type="transmembrane region" description="Helical" evidence="1">
    <location>
        <begin position="202"/>
        <end position="222"/>
    </location>
</feature>
<keyword evidence="1" id="KW-1133">Transmembrane helix</keyword>
<dbReference type="CDD" id="cd03506">
    <property type="entry name" value="Delta6-FADS-like"/>
    <property type="match status" value="1"/>
</dbReference>
<dbReference type="GO" id="GO:0016717">
    <property type="term" value="F:oxidoreductase activity, acting on paired donors, with oxidation of a pair of donors resulting in the reduction of molecular oxygen to two molecules of water"/>
    <property type="evidence" value="ECO:0007669"/>
    <property type="project" value="TreeGrafter"/>
</dbReference>
<evidence type="ECO:0000313" key="3">
    <source>
        <dbReference type="EMBL" id="GEO10059.1"/>
    </source>
</evidence>
<keyword evidence="1" id="KW-0472">Membrane</keyword>
<comment type="caution">
    <text evidence="3">The sequence shown here is derived from an EMBL/GenBank/DDBJ whole genome shotgun (WGS) entry which is preliminary data.</text>
</comment>
<dbReference type="PANTHER" id="PTHR19353">
    <property type="entry name" value="FATTY ACID DESATURASE 2"/>
    <property type="match status" value="1"/>
</dbReference>
<dbReference type="InterPro" id="IPR012171">
    <property type="entry name" value="Fatty_acid_desaturase"/>
</dbReference>
<protein>
    <submittedName>
        <fullName evidence="3">Fatty acid desaturase</fullName>
    </submittedName>
</protein>
<dbReference type="PIRSF" id="PIRSF015921">
    <property type="entry name" value="FA_sphinglp_des"/>
    <property type="match status" value="1"/>
</dbReference>
<name>A0A512BDM6_9BACT</name>
<evidence type="ECO:0000256" key="1">
    <source>
        <dbReference type="SAM" id="Phobius"/>
    </source>
</evidence>
<dbReference type="PANTHER" id="PTHR19353:SF19">
    <property type="entry name" value="DELTA(5) FATTY ACID DESATURASE C-RELATED"/>
    <property type="match status" value="1"/>
</dbReference>
<dbReference type="Proteomes" id="UP000321513">
    <property type="component" value="Unassembled WGS sequence"/>
</dbReference>
<proteinExistence type="predicted"/>